<dbReference type="InterPro" id="IPR045564">
    <property type="entry name" value="DUF5910"/>
</dbReference>
<dbReference type="EMBL" id="JANVFT010000050">
    <property type="protein sequence ID" value="KAJ4486494.1"/>
    <property type="molecule type" value="Genomic_DNA"/>
</dbReference>
<evidence type="ECO:0000313" key="2">
    <source>
        <dbReference type="Proteomes" id="UP001150217"/>
    </source>
</evidence>
<dbReference type="Proteomes" id="UP001150217">
    <property type="component" value="Unassembled WGS sequence"/>
</dbReference>
<protein>
    <submittedName>
        <fullName evidence="1">Uncharacterized protein</fullName>
    </submittedName>
</protein>
<accession>A0ABQ8VBQ0</accession>
<comment type="caution">
    <text evidence="1">The sequence shown here is derived from an EMBL/GenBank/DDBJ whole genome shotgun (WGS) entry which is preliminary data.</text>
</comment>
<proteinExistence type="predicted"/>
<evidence type="ECO:0000313" key="1">
    <source>
        <dbReference type="EMBL" id="KAJ4486494.1"/>
    </source>
</evidence>
<reference evidence="1" key="1">
    <citation type="submission" date="2022-08" db="EMBL/GenBank/DDBJ databases">
        <title>A Global Phylogenomic Analysis of the Shiitake Genus Lentinula.</title>
        <authorList>
            <consortium name="DOE Joint Genome Institute"/>
            <person name="Sierra-Patev S."/>
            <person name="Min B."/>
            <person name="Naranjo-Ortiz M."/>
            <person name="Looney B."/>
            <person name="Konkel Z."/>
            <person name="Slot J.C."/>
            <person name="Sakamoto Y."/>
            <person name="Steenwyk J.L."/>
            <person name="Rokas A."/>
            <person name="Carro J."/>
            <person name="Camarero S."/>
            <person name="Ferreira P."/>
            <person name="Molpeceres G."/>
            <person name="Ruiz-Duenas F.J."/>
            <person name="Serrano A."/>
            <person name="Henrissat B."/>
            <person name="Drula E."/>
            <person name="Hughes K.W."/>
            <person name="Mata J.L."/>
            <person name="Ishikawa N.K."/>
            <person name="Vargas-Isla R."/>
            <person name="Ushijima S."/>
            <person name="Smith C.A."/>
            <person name="Ahrendt S."/>
            <person name="Andreopoulos W."/>
            <person name="He G."/>
            <person name="Labutti K."/>
            <person name="Lipzen A."/>
            <person name="Ng V."/>
            <person name="Riley R."/>
            <person name="Sandor L."/>
            <person name="Barry K."/>
            <person name="Martinez A.T."/>
            <person name="Xiao Y."/>
            <person name="Gibbons J.G."/>
            <person name="Terashima K."/>
            <person name="Grigoriev I.V."/>
            <person name="Hibbett D.S."/>
        </authorList>
    </citation>
    <scope>NUCLEOTIDE SEQUENCE</scope>
    <source>
        <strain evidence="1">RHP3577 ss4</strain>
    </source>
</reference>
<gene>
    <name evidence="1" type="ORF">C8R41DRAFT_921361</name>
</gene>
<keyword evidence="2" id="KW-1185">Reference proteome</keyword>
<sequence>MKYYKTRHSFNVERDGLSSRLAPFKLPELNCTFGLESELREIAHKGDWQCIIDANENKFEELNKVYTSRPSEAGPNAMTFAMAAWIQVFIPHALFSKRDLDLKFPSISNNL</sequence>
<organism evidence="1 2">
    <name type="scientific">Lentinula lateritia</name>
    <dbReference type="NCBI Taxonomy" id="40482"/>
    <lineage>
        <taxon>Eukaryota</taxon>
        <taxon>Fungi</taxon>
        <taxon>Dikarya</taxon>
        <taxon>Basidiomycota</taxon>
        <taxon>Agaricomycotina</taxon>
        <taxon>Agaricomycetes</taxon>
        <taxon>Agaricomycetidae</taxon>
        <taxon>Agaricales</taxon>
        <taxon>Marasmiineae</taxon>
        <taxon>Omphalotaceae</taxon>
        <taxon>Lentinula</taxon>
    </lineage>
</organism>
<name>A0ABQ8VBQ0_9AGAR</name>
<dbReference type="Pfam" id="PF19287">
    <property type="entry name" value="DUF5910"/>
    <property type="match status" value="1"/>
</dbReference>